<accession>A0ABP8V017</accession>
<dbReference type="InterPro" id="IPR019476">
    <property type="entry name" value="T4SS_TraD_DNA-bd"/>
</dbReference>
<feature type="domain" description="Type IV secretion system coupling protein TraD DNA-binding" evidence="2">
    <location>
        <begin position="149"/>
        <end position="194"/>
    </location>
</feature>
<dbReference type="InterPro" id="IPR022458">
    <property type="entry name" value="Conjugative_coupling_TraG/TraD"/>
</dbReference>
<protein>
    <submittedName>
        <fullName evidence="4">Conjugative transfer system coupling protein TraD</fullName>
    </submittedName>
</protein>
<dbReference type="EMBL" id="BAABFL010000130">
    <property type="protein sequence ID" value="GAA4649329.1"/>
    <property type="molecule type" value="Genomic_DNA"/>
</dbReference>
<keyword evidence="5" id="KW-1185">Reference proteome</keyword>
<dbReference type="InterPro" id="IPR051162">
    <property type="entry name" value="T4SS_component"/>
</dbReference>
<keyword evidence="1" id="KW-1133">Transmembrane helix</keyword>
<feature type="transmembrane region" description="Helical" evidence="1">
    <location>
        <begin position="20"/>
        <end position="38"/>
    </location>
</feature>
<evidence type="ECO:0000259" key="2">
    <source>
        <dbReference type="Pfam" id="PF10412"/>
    </source>
</evidence>
<keyword evidence="1" id="KW-0472">Membrane</keyword>
<organism evidence="4 5">
    <name type="scientific">Kistimonas scapharcae</name>
    <dbReference type="NCBI Taxonomy" id="1036133"/>
    <lineage>
        <taxon>Bacteria</taxon>
        <taxon>Pseudomonadati</taxon>
        <taxon>Pseudomonadota</taxon>
        <taxon>Gammaproteobacteria</taxon>
        <taxon>Oceanospirillales</taxon>
        <taxon>Endozoicomonadaceae</taxon>
        <taxon>Kistimonas</taxon>
    </lineage>
</organism>
<dbReference type="Pfam" id="PF10412">
    <property type="entry name" value="TrwB_AAD_bind"/>
    <property type="match status" value="1"/>
</dbReference>
<keyword evidence="1" id="KW-0812">Transmembrane</keyword>
<gene>
    <name evidence="4" type="primary">traD</name>
    <name evidence="4" type="ORF">GCM10023116_16030</name>
</gene>
<evidence type="ECO:0000313" key="4">
    <source>
        <dbReference type="EMBL" id="GAA4649329.1"/>
    </source>
</evidence>
<dbReference type="Pfam" id="PF12696">
    <property type="entry name" value="TraG-D_C"/>
    <property type="match status" value="1"/>
</dbReference>
<evidence type="ECO:0000313" key="5">
    <source>
        <dbReference type="Proteomes" id="UP001500604"/>
    </source>
</evidence>
<comment type="caution">
    <text evidence="4">The sequence shown here is derived from an EMBL/GenBank/DDBJ whole genome shotgun (WGS) entry which is preliminary data.</text>
</comment>
<evidence type="ECO:0000259" key="3">
    <source>
        <dbReference type="Pfam" id="PF12696"/>
    </source>
</evidence>
<dbReference type="RefSeq" id="WP_345195134.1">
    <property type="nucleotide sequence ID" value="NZ_BAABFL010000130.1"/>
</dbReference>
<feature type="domain" description="TraD/TraG TraM recognition site" evidence="3">
    <location>
        <begin position="454"/>
        <end position="566"/>
    </location>
</feature>
<dbReference type="InterPro" id="IPR032689">
    <property type="entry name" value="TraG-D_C"/>
</dbReference>
<proteinExistence type="predicted"/>
<dbReference type="PANTHER" id="PTHR30121">
    <property type="entry name" value="UNCHARACTERIZED PROTEIN YJGR-RELATED"/>
    <property type="match status" value="1"/>
</dbReference>
<evidence type="ECO:0000256" key="1">
    <source>
        <dbReference type="SAM" id="Phobius"/>
    </source>
</evidence>
<dbReference type="PANTHER" id="PTHR30121:SF6">
    <property type="entry name" value="SLR6007 PROTEIN"/>
    <property type="match status" value="1"/>
</dbReference>
<name>A0ABP8V017_9GAMM</name>
<dbReference type="CDD" id="cd01127">
    <property type="entry name" value="TrwB_TraG_TraD_VirD4"/>
    <property type="match status" value="2"/>
</dbReference>
<dbReference type="InterPro" id="IPR027417">
    <property type="entry name" value="P-loop_NTPase"/>
</dbReference>
<dbReference type="Gene3D" id="3.40.50.300">
    <property type="entry name" value="P-loop containing nucleotide triphosphate hydrolases"/>
    <property type="match status" value="2"/>
</dbReference>
<reference evidence="5" key="1">
    <citation type="journal article" date="2019" name="Int. J. Syst. Evol. Microbiol.">
        <title>The Global Catalogue of Microorganisms (GCM) 10K type strain sequencing project: providing services to taxonomists for standard genome sequencing and annotation.</title>
        <authorList>
            <consortium name="The Broad Institute Genomics Platform"/>
            <consortium name="The Broad Institute Genome Sequencing Center for Infectious Disease"/>
            <person name="Wu L."/>
            <person name="Ma J."/>
        </authorList>
    </citation>
    <scope>NUCLEOTIDE SEQUENCE [LARGE SCALE GENOMIC DNA]</scope>
    <source>
        <strain evidence="5">JCM 17805</strain>
    </source>
</reference>
<dbReference type="SUPFAM" id="SSF52540">
    <property type="entry name" value="P-loop containing nucleoside triphosphate hydrolases"/>
    <property type="match status" value="1"/>
</dbReference>
<sequence length="610" mass="68938">MKKDDGYTFNYRTNYEARAAVSWLIMIVSARFMMFLGLPNLPFQVAMCVGGVFFTWRTHQALRIKQHKDALKGKKLSFLTISQKSQRRLSKPFESLWMGWGFEWSHRHTQASYEIIKRDSRDILPCYAANQKGAPWIHGLDIDEKKLRYPLHFADGHTLITGATGSGKTRLFDLLVTQCVLRNEATIIIDPKGDKDLRNLAERACQLNGTPDRFACFHPGFPEDSIRINLLRNFNRSTEIASRIAGLIITESGTDPFKNFGQMATNNIVQGQLICNERPMLTGIRRYLESGPAPLVIKSLTAYCDSLNINWRVAATQYTQKAKSGDVESEAYQLLRFYREKIQPQHPSSDLEGVLSMFEHDRAHFGKMIATLLPIMGMLTTGEMGELLSPNAENFDDPRRLEDTRSLIEKKACAYIGLDSLTDQMVGSAIGTLFLADLASVAGDRYNYGDQNQPVNIFVDECSEVICDQLIQLLNKGRGSRIRLFVATQTIQDFVARMGNEAKAYQVLGNTNNMISLRVTEDKTQEYVANKLPETRVKYVMRTQGTTTSQDTPDSFTGNHGERLMEEKIQMFIPQLLGQLPDLEYIAMLADGKLYKGRLPILKTEESSDA</sequence>
<dbReference type="Proteomes" id="UP001500604">
    <property type="component" value="Unassembled WGS sequence"/>
</dbReference>
<dbReference type="NCBIfam" id="TIGR03743">
    <property type="entry name" value="SXT_TraD"/>
    <property type="match status" value="1"/>
</dbReference>